<dbReference type="OrthoDB" id="9806477at2"/>
<evidence type="ECO:0000259" key="6">
    <source>
        <dbReference type="PROSITE" id="PS50111"/>
    </source>
</evidence>
<name>A0A1H6C000_9BACT</name>
<evidence type="ECO:0000256" key="4">
    <source>
        <dbReference type="SAM" id="MobiDB-lite"/>
    </source>
</evidence>
<dbReference type="PANTHER" id="PTHR43531:SF11">
    <property type="entry name" value="METHYL-ACCEPTING CHEMOTAXIS PROTEIN 3"/>
    <property type="match status" value="1"/>
</dbReference>
<keyword evidence="5" id="KW-1133">Transmembrane helix</keyword>
<dbReference type="Gene3D" id="1.10.287.950">
    <property type="entry name" value="Methyl-accepting chemotaxis protein"/>
    <property type="match status" value="1"/>
</dbReference>
<dbReference type="GO" id="GO:0007165">
    <property type="term" value="P:signal transduction"/>
    <property type="evidence" value="ECO:0007669"/>
    <property type="project" value="UniProtKB-KW"/>
</dbReference>
<evidence type="ECO:0000256" key="5">
    <source>
        <dbReference type="SAM" id="Phobius"/>
    </source>
</evidence>
<evidence type="ECO:0000313" key="7">
    <source>
        <dbReference type="EMBL" id="SEG66213.1"/>
    </source>
</evidence>
<feature type="compositionally biased region" description="Polar residues" evidence="4">
    <location>
        <begin position="246"/>
        <end position="265"/>
    </location>
</feature>
<keyword evidence="3" id="KW-0807">Transducer</keyword>
<gene>
    <name evidence="7" type="ORF">SAMN05421819_4106</name>
</gene>
<sequence>MVARSNTLIGSLYRCGSLMLVSILIMTGLFLASTVTSHSLIAVHAEKRYLAARMVGEILGMRADQRGLELNSRNHLPAKVIQVRDSFRAHHANVVAAQEAYAALGGTAEEVDALATAKAALAAANDYVERLIPLCEADDATGAAAISAANKVSPFDQAMAPANQLSSIANANLEAAAASADRNTRLMTEAATVTIVVGLVAMIWVWLTLRRGARRLLSISGDMETGASQVASASIQIAQTSQTLSGEASQQAEKVQSTSGSSSEADTVARRTSEDTSTAMQLLDETLTEVKRSVDRVGDLTASMARIETSTGTITSILAAIEKIAFQTNLLALNAAVEASRAGDAGAGFAVVADEVGRLAQLCTKASSEMAVQIDGASRTTREGRERVDAVTKSIGSVQRCSEQLRGLMARVSTGATLQSSNLHSIHSELSVMEQITLRTAAAAEQSAAASQELSSQASEMHDLARSLRGFVGAR</sequence>
<keyword evidence="1" id="KW-0145">Chemotaxis</keyword>
<evidence type="ECO:0000256" key="2">
    <source>
        <dbReference type="ARBA" id="ARBA00029447"/>
    </source>
</evidence>
<dbReference type="InterPro" id="IPR051310">
    <property type="entry name" value="MCP_chemotaxis"/>
</dbReference>
<dbReference type="InterPro" id="IPR004089">
    <property type="entry name" value="MCPsignal_dom"/>
</dbReference>
<dbReference type="GO" id="GO:0006935">
    <property type="term" value="P:chemotaxis"/>
    <property type="evidence" value="ECO:0007669"/>
    <property type="project" value="UniProtKB-KW"/>
</dbReference>
<dbReference type="GO" id="GO:0016020">
    <property type="term" value="C:membrane"/>
    <property type="evidence" value="ECO:0007669"/>
    <property type="project" value="InterPro"/>
</dbReference>
<feature type="domain" description="Methyl-accepting transducer" evidence="6">
    <location>
        <begin position="226"/>
        <end position="455"/>
    </location>
</feature>
<comment type="similarity">
    <text evidence="2">Belongs to the methyl-accepting chemotaxis (MCP) protein family.</text>
</comment>
<feature type="transmembrane region" description="Helical" evidence="5">
    <location>
        <begin position="190"/>
        <end position="209"/>
    </location>
</feature>
<dbReference type="PROSITE" id="PS50111">
    <property type="entry name" value="CHEMOTAXIS_TRANSDUC_2"/>
    <property type="match status" value="1"/>
</dbReference>
<dbReference type="PANTHER" id="PTHR43531">
    <property type="entry name" value="PROTEIN ICFG"/>
    <property type="match status" value="1"/>
</dbReference>
<keyword evidence="5" id="KW-0812">Transmembrane</keyword>
<dbReference type="SMART" id="SM00283">
    <property type="entry name" value="MA"/>
    <property type="match status" value="1"/>
</dbReference>
<evidence type="ECO:0000256" key="3">
    <source>
        <dbReference type="PROSITE-ProRule" id="PRU00284"/>
    </source>
</evidence>
<feature type="region of interest" description="Disordered" evidence="4">
    <location>
        <begin position="246"/>
        <end position="277"/>
    </location>
</feature>
<evidence type="ECO:0000256" key="1">
    <source>
        <dbReference type="ARBA" id="ARBA00022500"/>
    </source>
</evidence>
<accession>A0A1H6C000</accession>
<reference evidence="7 8" key="1">
    <citation type="submission" date="2016-10" db="EMBL/GenBank/DDBJ databases">
        <authorList>
            <person name="de Groot N.N."/>
        </authorList>
    </citation>
    <scope>NUCLEOTIDE SEQUENCE [LARGE SCALE GENOMIC DNA]</scope>
    <source>
        <strain evidence="7 8">DSM 22489</strain>
    </source>
</reference>
<feature type="transmembrane region" description="Helical" evidence="5">
    <location>
        <begin position="12"/>
        <end position="32"/>
    </location>
</feature>
<keyword evidence="8" id="KW-1185">Reference proteome</keyword>
<dbReference type="AlphaFoldDB" id="A0A1H6C000"/>
<keyword evidence="5" id="KW-0472">Membrane</keyword>
<organism evidence="7 8">
    <name type="scientific">Bryocella elongata</name>
    <dbReference type="NCBI Taxonomy" id="863522"/>
    <lineage>
        <taxon>Bacteria</taxon>
        <taxon>Pseudomonadati</taxon>
        <taxon>Acidobacteriota</taxon>
        <taxon>Terriglobia</taxon>
        <taxon>Terriglobales</taxon>
        <taxon>Acidobacteriaceae</taxon>
        <taxon>Bryocella</taxon>
    </lineage>
</organism>
<evidence type="ECO:0000313" key="8">
    <source>
        <dbReference type="Proteomes" id="UP000236728"/>
    </source>
</evidence>
<dbReference type="SUPFAM" id="SSF58104">
    <property type="entry name" value="Methyl-accepting chemotaxis protein (MCP) signaling domain"/>
    <property type="match status" value="1"/>
</dbReference>
<dbReference type="EMBL" id="FNVA01000008">
    <property type="protein sequence ID" value="SEG66213.1"/>
    <property type="molecule type" value="Genomic_DNA"/>
</dbReference>
<dbReference type="Proteomes" id="UP000236728">
    <property type="component" value="Unassembled WGS sequence"/>
</dbReference>
<dbReference type="RefSeq" id="WP_103934954.1">
    <property type="nucleotide sequence ID" value="NZ_FNVA01000008.1"/>
</dbReference>
<proteinExistence type="inferred from homology"/>
<protein>
    <submittedName>
        <fullName evidence="7">Methyl-accepting chemotaxis protein</fullName>
    </submittedName>
</protein>
<dbReference type="Pfam" id="PF00015">
    <property type="entry name" value="MCPsignal"/>
    <property type="match status" value="1"/>
</dbReference>